<dbReference type="Proteomes" id="UP001219568">
    <property type="component" value="Unassembled WGS sequence"/>
</dbReference>
<dbReference type="SMART" id="SM00614">
    <property type="entry name" value="ZnF_BED"/>
    <property type="match status" value="1"/>
</dbReference>
<proteinExistence type="predicted"/>
<dbReference type="InterPro" id="IPR052035">
    <property type="entry name" value="ZnF_BED_domain_contain"/>
</dbReference>
<protein>
    <recommendedName>
        <fullName evidence="9">BED-type domain-containing protein</fullName>
    </recommendedName>
</protein>
<evidence type="ECO:0000256" key="1">
    <source>
        <dbReference type="ARBA" id="ARBA00004123"/>
    </source>
</evidence>
<evidence type="ECO:0000313" key="7">
    <source>
        <dbReference type="EMBL" id="KAJ6038668.1"/>
    </source>
</evidence>
<keyword evidence="4" id="KW-0862">Zinc</keyword>
<reference evidence="7" key="1">
    <citation type="journal article" date="2023" name="IMA Fungus">
        <title>Comparative genomic study of the Penicillium genus elucidates a diverse pangenome and 15 lateral gene transfer events.</title>
        <authorList>
            <person name="Petersen C."/>
            <person name="Sorensen T."/>
            <person name="Nielsen M.R."/>
            <person name="Sondergaard T.E."/>
            <person name="Sorensen J.L."/>
            <person name="Fitzpatrick D.A."/>
            <person name="Frisvad J.C."/>
            <person name="Nielsen K.L."/>
        </authorList>
    </citation>
    <scope>NUCLEOTIDE SEQUENCE</scope>
    <source>
        <strain evidence="7">IBT 15450</strain>
    </source>
</reference>
<evidence type="ECO:0000313" key="8">
    <source>
        <dbReference type="Proteomes" id="UP001219568"/>
    </source>
</evidence>
<dbReference type="InterPro" id="IPR012337">
    <property type="entry name" value="RNaseH-like_sf"/>
</dbReference>
<evidence type="ECO:0008006" key="9">
    <source>
        <dbReference type="Google" id="ProtNLM"/>
    </source>
</evidence>
<feature type="region of interest" description="Disordered" evidence="6">
    <location>
        <begin position="32"/>
        <end position="58"/>
    </location>
</feature>
<evidence type="ECO:0000256" key="3">
    <source>
        <dbReference type="ARBA" id="ARBA00022771"/>
    </source>
</evidence>
<comment type="caution">
    <text evidence="7">The sequence shown here is derived from an EMBL/GenBank/DDBJ whole genome shotgun (WGS) entry which is preliminary data.</text>
</comment>
<reference evidence="7" key="2">
    <citation type="submission" date="2023-01" db="EMBL/GenBank/DDBJ databases">
        <authorList>
            <person name="Petersen C."/>
        </authorList>
    </citation>
    <scope>NUCLEOTIDE SEQUENCE</scope>
    <source>
        <strain evidence="7">IBT 15450</strain>
    </source>
</reference>
<dbReference type="SUPFAM" id="SSF53098">
    <property type="entry name" value="Ribonuclease H-like"/>
    <property type="match status" value="1"/>
</dbReference>
<keyword evidence="8" id="KW-1185">Reference proteome</keyword>
<organism evidence="7 8">
    <name type="scientific">Penicillium canescens</name>
    <dbReference type="NCBI Taxonomy" id="5083"/>
    <lineage>
        <taxon>Eukaryota</taxon>
        <taxon>Fungi</taxon>
        <taxon>Dikarya</taxon>
        <taxon>Ascomycota</taxon>
        <taxon>Pezizomycotina</taxon>
        <taxon>Eurotiomycetes</taxon>
        <taxon>Eurotiomycetidae</taxon>
        <taxon>Eurotiales</taxon>
        <taxon>Aspergillaceae</taxon>
        <taxon>Penicillium</taxon>
    </lineage>
</organism>
<dbReference type="EMBL" id="JAQJZL010000008">
    <property type="protein sequence ID" value="KAJ6038668.1"/>
    <property type="molecule type" value="Genomic_DNA"/>
</dbReference>
<evidence type="ECO:0000256" key="5">
    <source>
        <dbReference type="ARBA" id="ARBA00023242"/>
    </source>
</evidence>
<sequence length="689" mass="79654">MSQLSDVYASSSFDGVQLDALQYLVPNDSLSQRESQSQLPESHFGSVPDLPDLPTYRSRVAPQAPDTLTRIKPDRINEYVVFTTTMTAEFIQWWLETDFGKKKRINWDVNRRAECWKGFQQVANAKDGKPGVICKRCRTILEHPTTNHTGTSSMQKHLDGLRCRQRIPKKGNIQQLLSDAAERRPAPTFTQQIWEQKILNLITVSHLPFLFVEHQEFHDLLSYARLAPTPPSVPSRKVIRERLRDFVIEHQQETLQRLPSSARMSIALDCWTSPFQQAFMAITGYFLDQEWEYPEVLLGFEPISGSHTGVNLGRVVLQILEKHQIADRILAVTTDNASNNKTLITAVNDSAKTLQQETDSTIVQVPCLAHVIQLSLIDLLGKIKASPKNDNAETEWSEDRVRSLRARQQKHEIADTLNKVRGLAVYINGSPQRKEAFLNLQSNNAGIRLLPIQDVRTRWNSTFLMLRRAKRLHDTFDKYCKDYTQTHFALSIEGWRQIDYLLCILQPFFTLTTLVCRTKDSSIHLFFRIYNKLFDHLERSIRQLRRKKVHWKQLMLSSLEAAKEKLKKYYGETDDIEGNLYAIGTILAPSSKMEFFSTSDWDLDPEIGKDYRKEYRESLQSLFERYSQRVPSDMIQPTSQLLITESELERALDNDSSPRSIAPQYDELTKYLQSDTIKGSVRIFWKDHQ</sequence>
<dbReference type="PANTHER" id="PTHR46481">
    <property type="entry name" value="ZINC FINGER BED DOMAIN-CONTAINING PROTEIN 4"/>
    <property type="match status" value="1"/>
</dbReference>
<evidence type="ECO:0000256" key="6">
    <source>
        <dbReference type="SAM" id="MobiDB-lite"/>
    </source>
</evidence>
<dbReference type="PANTHER" id="PTHR46481:SF10">
    <property type="entry name" value="ZINC FINGER BED DOMAIN-CONTAINING PROTEIN 39"/>
    <property type="match status" value="1"/>
</dbReference>
<comment type="subcellular location">
    <subcellularLocation>
        <location evidence="1">Nucleus</location>
    </subcellularLocation>
</comment>
<accession>A0AAD6IAL7</accession>
<dbReference type="AlphaFoldDB" id="A0AAD6IAL7"/>
<evidence type="ECO:0000256" key="2">
    <source>
        <dbReference type="ARBA" id="ARBA00022723"/>
    </source>
</evidence>
<keyword evidence="3" id="KW-0863">Zinc-finger</keyword>
<gene>
    <name evidence="7" type="ORF">N7460_007385</name>
</gene>
<dbReference type="GO" id="GO:0008270">
    <property type="term" value="F:zinc ion binding"/>
    <property type="evidence" value="ECO:0007669"/>
    <property type="project" value="UniProtKB-KW"/>
</dbReference>
<keyword evidence="5" id="KW-0539">Nucleus</keyword>
<name>A0AAD6IAL7_PENCN</name>
<evidence type="ECO:0000256" key="4">
    <source>
        <dbReference type="ARBA" id="ARBA00022833"/>
    </source>
</evidence>
<dbReference type="GO" id="GO:0005634">
    <property type="term" value="C:nucleus"/>
    <property type="evidence" value="ECO:0007669"/>
    <property type="project" value="UniProtKB-SubCell"/>
</dbReference>
<keyword evidence="2" id="KW-0479">Metal-binding</keyword>